<dbReference type="PANTHER" id="PTHR47106:SF1">
    <property type="entry name" value="COILED-COIL-HELIX-COILED-COIL-HELIX DOMAIN-CONTAINING PROTEIN 5"/>
    <property type="match status" value="1"/>
</dbReference>
<dbReference type="InterPro" id="IPR031731">
    <property type="entry name" value="CX9C"/>
</dbReference>
<reference evidence="2 3" key="1">
    <citation type="submission" date="2017-03" db="EMBL/GenBank/DDBJ databases">
        <title>Widespread Adenine N6-methylation of Active Genes in Fungi.</title>
        <authorList>
            <consortium name="DOE Joint Genome Institute"/>
            <person name="Mondo S.J."/>
            <person name="Dannebaum R.O."/>
            <person name="Kuo R.C."/>
            <person name="Louie K.B."/>
            <person name="Bewick A.J."/>
            <person name="Labutti K."/>
            <person name="Haridas S."/>
            <person name="Kuo A."/>
            <person name="Salamov A."/>
            <person name="Ahrendt S.R."/>
            <person name="Lau R."/>
            <person name="Bowen B.P."/>
            <person name="Lipzen A."/>
            <person name="Sullivan W."/>
            <person name="Andreopoulos W.B."/>
            <person name="Clum A."/>
            <person name="Lindquist E."/>
            <person name="Daum C."/>
            <person name="Northen T.R."/>
            <person name="Ramamoorthy G."/>
            <person name="Schmitz R.J."/>
            <person name="Gryganskyi A."/>
            <person name="Culley D."/>
            <person name="Magnuson J."/>
            <person name="James T.Y."/>
            <person name="O'Malley M.A."/>
            <person name="Stajich J.E."/>
            <person name="Spatafora J.W."/>
            <person name="Visel A."/>
            <person name="Grigoriev I.V."/>
        </authorList>
    </citation>
    <scope>NUCLEOTIDE SEQUENCE [LARGE SCALE GENOMIC DNA]</scope>
    <source>
        <strain evidence="2 3">NRRL Y-17943</strain>
    </source>
</reference>
<accession>A0A1Y1UG82</accession>
<comment type="caution">
    <text evidence="2">The sequence shown here is derived from an EMBL/GenBank/DDBJ whole genome shotgun (WGS) entry which is preliminary data.</text>
</comment>
<dbReference type="InterPro" id="IPR052848">
    <property type="entry name" value="CHCH_domain-containing_protein"/>
</dbReference>
<name>A0A1Y1UG82_9TREE</name>
<dbReference type="OrthoDB" id="2581252at2759"/>
<dbReference type="EMBL" id="NBSH01000006">
    <property type="protein sequence ID" value="ORX37032.1"/>
    <property type="molecule type" value="Genomic_DNA"/>
</dbReference>
<sequence>MDASYNLVASKCAKQMAQYQNCVLANQDKAWSEICSKESDALTACAEDKVPQLKALKQTCGEHIKSYAECIKTHGHASENQVVQECQNVMRDLWKCTEEVMDKLGSDARLI</sequence>
<dbReference type="GO" id="GO:0045333">
    <property type="term" value="P:cellular respiration"/>
    <property type="evidence" value="ECO:0007669"/>
    <property type="project" value="TreeGrafter"/>
</dbReference>
<dbReference type="AlphaFoldDB" id="A0A1Y1UG82"/>
<dbReference type="RefSeq" id="XP_021871070.1">
    <property type="nucleotide sequence ID" value="XM_022012736.1"/>
</dbReference>
<dbReference type="PROSITE" id="PS51808">
    <property type="entry name" value="CHCH"/>
    <property type="match status" value="2"/>
</dbReference>
<protein>
    <recommendedName>
        <fullName evidence="1">IMS import disulfide relay-system CHCH-CHCH-like Cx9C domain-containing protein</fullName>
    </recommendedName>
</protein>
<proteinExistence type="predicted"/>
<evidence type="ECO:0000259" key="1">
    <source>
        <dbReference type="Pfam" id="PF16860"/>
    </source>
</evidence>
<keyword evidence="3" id="KW-1185">Reference proteome</keyword>
<dbReference type="InParanoid" id="A0A1Y1UG82"/>
<dbReference type="Proteomes" id="UP000193218">
    <property type="component" value="Unassembled WGS sequence"/>
</dbReference>
<dbReference type="Gene3D" id="1.10.287.2900">
    <property type="match status" value="2"/>
</dbReference>
<evidence type="ECO:0000313" key="3">
    <source>
        <dbReference type="Proteomes" id="UP000193218"/>
    </source>
</evidence>
<gene>
    <name evidence="2" type="ORF">BD324DRAFT_422423</name>
</gene>
<dbReference type="PANTHER" id="PTHR47106">
    <property type="entry name" value="COILED-COIL-HELIX-COILED-COIL-HELIX DOMAIN-CONTAINING PROTEIN 5"/>
    <property type="match status" value="1"/>
</dbReference>
<dbReference type="GO" id="GO:0005758">
    <property type="term" value="C:mitochondrial intermembrane space"/>
    <property type="evidence" value="ECO:0007669"/>
    <property type="project" value="TreeGrafter"/>
</dbReference>
<organism evidence="2 3">
    <name type="scientific">Kockovaella imperatae</name>
    <dbReference type="NCBI Taxonomy" id="4999"/>
    <lineage>
        <taxon>Eukaryota</taxon>
        <taxon>Fungi</taxon>
        <taxon>Dikarya</taxon>
        <taxon>Basidiomycota</taxon>
        <taxon>Agaricomycotina</taxon>
        <taxon>Tremellomycetes</taxon>
        <taxon>Tremellales</taxon>
        <taxon>Cuniculitremaceae</taxon>
        <taxon>Kockovaella</taxon>
    </lineage>
</organism>
<dbReference type="Pfam" id="PF16860">
    <property type="entry name" value="CX9C"/>
    <property type="match status" value="1"/>
</dbReference>
<feature type="domain" description="IMS import disulfide relay-system CHCH-CHCH-like Cx9C" evidence="1">
    <location>
        <begin position="8"/>
        <end position="50"/>
    </location>
</feature>
<evidence type="ECO:0000313" key="2">
    <source>
        <dbReference type="EMBL" id="ORX37032.1"/>
    </source>
</evidence>
<dbReference type="GeneID" id="33554544"/>